<comment type="similarity">
    <text evidence="2 7">Belongs to the cytochrome P450 family.</text>
</comment>
<dbReference type="CDD" id="cd11058">
    <property type="entry name" value="CYP60B-like"/>
    <property type="match status" value="1"/>
</dbReference>
<comment type="cofactor">
    <cofactor evidence="1 6">
        <name>heme</name>
        <dbReference type="ChEBI" id="CHEBI:30413"/>
    </cofactor>
</comment>
<evidence type="ECO:0000313" key="9">
    <source>
        <dbReference type="Proteomes" id="UP000091967"/>
    </source>
</evidence>
<protein>
    <recommendedName>
        <fullName evidence="10">Cytochrome P450 monooxygenase</fullName>
    </recommendedName>
</protein>
<keyword evidence="5 6" id="KW-0408">Iron</keyword>
<dbReference type="GO" id="GO:0004497">
    <property type="term" value="F:monooxygenase activity"/>
    <property type="evidence" value="ECO:0007669"/>
    <property type="project" value="UniProtKB-KW"/>
</dbReference>
<dbReference type="EMBL" id="LYXU01000058">
    <property type="protein sequence ID" value="OBS16855.1"/>
    <property type="molecule type" value="Genomic_DNA"/>
</dbReference>
<dbReference type="InterPro" id="IPR050121">
    <property type="entry name" value="Cytochrome_P450_monoxygenase"/>
</dbReference>
<dbReference type="InterPro" id="IPR001128">
    <property type="entry name" value="Cyt_P450"/>
</dbReference>
<evidence type="ECO:0000256" key="7">
    <source>
        <dbReference type="RuleBase" id="RU000461"/>
    </source>
</evidence>
<keyword evidence="7" id="KW-0560">Oxidoreductase</keyword>
<evidence type="ECO:0000256" key="4">
    <source>
        <dbReference type="ARBA" id="ARBA00022723"/>
    </source>
</evidence>
<comment type="caution">
    <text evidence="8">The sequence shown here is derived from an EMBL/GenBank/DDBJ whole genome shotgun (WGS) entry which is preliminary data.</text>
</comment>
<keyword evidence="7" id="KW-0503">Monooxygenase</keyword>
<feature type="binding site" description="axial binding residue" evidence="6">
    <location>
        <position position="457"/>
    </location>
    <ligand>
        <name>heme</name>
        <dbReference type="ChEBI" id="CHEBI:30413"/>
    </ligand>
    <ligandPart>
        <name>Fe</name>
        <dbReference type="ChEBI" id="CHEBI:18248"/>
    </ligandPart>
</feature>
<evidence type="ECO:0000256" key="5">
    <source>
        <dbReference type="ARBA" id="ARBA00023004"/>
    </source>
</evidence>
<dbReference type="InterPro" id="IPR002401">
    <property type="entry name" value="Cyt_P450_E_grp-I"/>
</dbReference>
<dbReference type="GO" id="GO:0020037">
    <property type="term" value="F:heme binding"/>
    <property type="evidence" value="ECO:0007669"/>
    <property type="project" value="InterPro"/>
</dbReference>
<evidence type="ECO:0000256" key="6">
    <source>
        <dbReference type="PIRSR" id="PIRSR602401-1"/>
    </source>
</evidence>
<keyword evidence="9" id="KW-1185">Reference proteome</keyword>
<evidence type="ECO:0000256" key="3">
    <source>
        <dbReference type="ARBA" id="ARBA00022617"/>
    </source>
</evidence>
<dbReference type="Gene3D" id="1.10.630.10">
    <property type="entry name" value="Cytochrome P450"/>
    <property type="match status" value="1"/>
</dbReference>
<gene>
    <name evidence="8" type="ORF">FPOA_12565</name>
</gene>
<dbReference type="GO" id="GO:0016705">
    <property type="term" value="F:oxidoreductase activity, acting on paired donors, with incorporation or reduction of molecular oxygen"/>
    <property type="evidence" value="ECO:0007669"/>
    <property type="project" value="InterPro"/>
</dbReference>
<evidence type="ECO:0000256" key="1">
    <source>
        <dbReference type="ARBA" id="ARBA00001971"/>
    </source>
</evidence>
<name>A0A1B8A8S3_FUSPO</name>
<dbReference type="PROSITE" id="PS00086">
    <property type="entry name" value="CYTOCHROME_P450"/>
    <property type="match status" value="1"/>
</dbReference>
<dbReference type="Pfam" id="PF00067">
    <property type="entry name" value="p450"/>
    <property type="match status" value="1"/>
</dbReference>
<dbReference type="AlphaFoldDB" id="A0A1B8A8S3"/>
<evidence type="ECO:0000313" key="8">
    <source>
        <dbReference type="EMBL" id="OBS16855.1"/>
    </source>
</evidence>
<dbReference type="InterPro" id="IPR036396">
    <property type="entry name" value="Cyt_P450_sf"/>
</dbReference>
<keyword evidence="4 6" id="KW-0479">Metal-binding</keyword>
<evidence type="ECO:0000256" key="2">
    <source>
        <dbReference type="ARBA" id="ARBA00010617"/>
    </source>
</evidence>
<proteinExistence type="inferred from homology"/>
<dbReference type="PANTHER" id="PTHR24305:SF210">
    <property type="entry name" value="CYTOCHROME P450 MONOOXYGENASE ASQL-RELATED"/>
    <property type="match status" value="1"/>
</dbReference>
<dbReference type="OMA" id="DCELINK"/>
<dbReference type="STRING" id="36050.A0A1B8A8S3"/>
<organism evidence="8 9">
    <name type="scientific">Fusarium poae</name>
    <dbReference type="NCBI Taxonomy" id="36050"/>
    <lineage>
        <taxon>Eukaryota</taxon>
        <taxon>Fungi</taxon>
        <taxon>Dikarya</taxon>
        <taxon>Ascomycota</taxon>
        <taxon>Pezizomycotina</taxon>
        <taxon>Sordariomycetes</taxon>
        <taxon>Hypocreomycetidae</taxon>
        <taxon>Hypocreales</taxon>
        <taxon>Nectriaceae</taxon>
        <taxon>Fusarium</taxon>
    </lineage>
</organism>
<dbReference type="PRINTS" id="PR00385">
    <property type="entry name" value="P450"/>
</dbReference>
<evidence type="ECO:0008006" key="10">
    <source>
        <dbReference type="Google" id="ProtNLM"/>
    </source>
</evidence>
<dbReference type="SUPFAM" id="SSF48264">
    <property type="entry name" value="Cytochrome P450"/>
    <property type="match status" value="1"/>
</dbReference>
<dbReference type="PRINTS" id="PR00463">
    <property type="entry name" value="EP450I"/>
</dbReference>
<dbReference type="InterPro" id="IPR017972">
    <property type="entry name" value="Cyt_P450_CS"/>
</dbReference>
<accession>A0A1B8A8S3</accession>
<reference evidence="8 9" key="1">
    <citation type="submission" date="2016-06" db="EMBL/GenBank/DDBJ databases">
        <title>Living apart together: crosstalk between the core and supernumerary genomes in a fungal plant pathogen.</title>
        <authorList>
            <person name="Vanheule A."/>
            <person name="Audenaert K."/>
            <person name="Warris S."/>
            <person name="Van De Geest H."/>
            <person name="Schijlen E."/>
            <person name="Hofte M."/>
            <person name="De Saeger S."/>
            <person name="Haesaert G."/>
            <person name="Waalwijk C."/>
            <person name="Van Der Lee T."/>
        </authorList>
    </citation>
    <scope>NUCLEOTIDE SEQUENCE [LARGE SCALE GENOMIC DNA]</scope>
    <source>
        <strain evidence="8 9">2516</strain>
    </source>
</reference>
<keyword evidence="3 6" id="KW-0349">Heme</keyword>
<sequence>MDLHPITLARGLRLMRQKRGRSQLDSLSSYVLASVSVSYFSLDQSRSGYLVFATIVSFSTLSPSFPGPDSRHAARLNKSFSSQKTQNADESPIQLWFICKWVGGKYPFAMRQVHDKYGDVVRVAPNELSFKTPQAYKDIYNHATSRKSPFPKSRFFYDRGDSVKHPDIVFTIDPKRHRPQRRALSHAFSASALRDAERTTKWHTGLFLHRIGELTFGESFDSVAKWQPDTYVALILEFTKHYTILQVAKRLAIPESLLSWFMPRSLKYSMAFHESLTKDKVARRIEIGDSSQRKDFFAHILRRGDVNRDHLAEQAKILLLDGSETTATFLAGITYLLLKSPTVLARLQNEVRSSFSTKDEIRGDSTKMLPYLHAVIEEGLRLFPPVPLGLPRTCPGAIVDRWFVPPGTEVSVDNFVMSHDAQYFPEPDKFRPERWLGDQTASDKEASRPFSIGPRACLGVNLAYFEARLILATMVFQFDWELVNKDLDWFGQLKLMTFWKKPELWVRYHPPGSLN</sequence>
<dbReference type="GO" id="GO:0005506">
    <property type="term" value="F:iron ion binding"/>
    <property type="evidence" value="ECO:0007669"/>
    <property type="project" value="InterPro"/>
</dbReference>
<dbReference type="Proteomes" id="UP000091967">
    <property type="component" value="Unassembled WGS sequence"/>
</dbReference>
<dbReference type="PANTHER" id="PTHR24305">
    <property type="entry name" value="CYTOCHROME P450"/>
    <property type="match status" value="1"/>
</dbReference>